<dbReference type="Proteomes" id="UP001066276">
    <property type="component" value="Chromosome 6"/>
</dbReference>
<feature type="compositionally biased region" description="Basic and acidic residues" evidence="1">
    <location>
        <begin position="71"/>
        <end position="83"/>
    </location>
</feature>
<feature type="region of interest" description="Disordered" evidence="1">
    <location>
        <begin position="24"/>
        <end position="83"/>
    </location>
</feature>
<keyword evidence="3" id="KW-1185">Reference proteome</keyword>
<gene>
    <name evidence="2" type="ORF">NDU88_006490</name>
</gene>
<evidence type="ECO:0000256" key="1">
    <source>
        <dbReference type="SAM" id="MobiDB-lite"/>
    </source>
</evidence>
<proteinExistence type="predicted"/>
<evidence type="ECO:0000313" key="2">
    <source>
        <dbReference type="EMBL" id="KAJ1140130.1"/>
    </source>
</evidence>
<dbReference type="EMBL" id="JANPWB010000010">
    <property type="protein sequence ID" value="KAJ1140130.1"/>
    <property type="molecule type" value="Genomic_DNA"/>
</dbReference>
<dbReference type="AlphaFoldDB" id="A0AAV7QJ69"/>
<evidence type="ECO:0000313" key="3">
    <source>
        <dbReference type="Proteomes" id="UP001066276"/>
    </source>
</evidence>
<reference evidence="2" key="1">
    <citation type="journal article" date="2022" name="bioRxiv">
        <title>Sequencing and chromosome-scale assembly of the giantPleurodeles waltlgenome.</title>
        <authorList>
            <person name="Brown T."/>
            <person name="Elewa A."/>
            <person name="Iarovenko S."/>
            <person name="Subramanian E."/>
            <person name="Araus A.J."/>
            <person name="Petzold A."/>
            <person name="Susuki M."/>
            <person name="Suzuki K.-i.T."/>
            <person name="Hayashi T."/>
            <person name="Toyoda A."/>
            <person name="Oliveira C."/>
            <person name="Osipova E."/>
            <person name="Leigh N.D."/>
            <person name="Simon A."/>
            <person name="Yun M.H."/>
        </authorList>
    </citation>
    <scope>NUCLEOTIDE SEQUENCE</scope>
    <source>
        <strain evidence="2">20211129_DDA</strain>
        <tissue evidence="2">Liver</tissue>
    </source>
</reference>
<organism evidence="2 3">
    <name type="scientific">Pleurodeles waltl</name>
    <name type="common">Iberian ribbed newt</name>
    <dbReference type="NCBI Taxonomy" id="8319"/>
    <lineage>
        <taxon>Eukaryota</taxon>
        <taxon>Metazoa</taxon>
        <taxon>Chordata</taxon>
        <taxon>Craniata</taxon>
        <taxon>Vertebrata</taxon>
        <taxon>Euteleostomi</taxon>
        <taxon>Amphibia</taxon>
        <taxon>Batrachia</taxon>
        <taxon>Caudata</taxon>
        <taxon>Salamandroidea</taxon>
        <taxon>Salamandridae</taxon>
        <taxon>Pleurodelinae</taxon>
        <taxon>Pleurodeles</taxon>
    </lineage>
</organism>
<sequence length="83" mass="8522">MALRSTSNESGRARRGLAFVRRGLAAGAAPDPQRTAPACGKRRGGTTPPLEAGTFLSSRGQGKSAAVPARGRGEHLGRKPGLE</sequence>
<protein>
    <submittedName>
        <fullName evidence="2">Uncharacterized protein</fullName>
    </submittedName>
</protein>
<accession>A0AAV7QJ69</accession>
<name>A0AAV7QJ69_PLEWA</name>
<comment type="caution">
    <text evidence="2">The sequence shown here is derived from an EMBL/GenBank/DDBJ whole genome shotgun (WGS) entry which is preliminary data.</text>
</comment>